<comment type="caution">
    <text evidence="7">The sequence shown here is derived from an EMBL/GenBank/DDBJ whole genome shotgun (WGS) entry which is preliminary data.</text>
</comment>
<dbReference type="Pfam" id="PF00155">
    <property type="entry name" value="Aminotran_1_2"/>
    <property type="match status" value="1"/>
</dbReference>
<comment type="similarity">
    <text evidence="5">Belongs to the class-II pyridoxal-phosphate-dependent aminotransferase family. MalY/PatB cystathionine beta-lyase subfamily.</text>
</comment>
<dbReference type="InterPro" id="IPR015421">
    <property type="entry name" value="PyrdxlP-dep_Trfase_major"/>
</dbReference>
<accession>A0A367Z212</accession>
<dbReference type="InterPro" id="IPR015424">
    <property type="entry name" value="PyrdxlP-dep_Trfase"/>
</dbReference>
<keyword evidence="7" id="KW-0808">Transferase</keyword>
<dbReference type="InterPro" id="IPR015422">
    <property type="entry name" value="PyrdxlP-dep_Trfase_small"/>
</dbReference>
<dbReference type="PANTHER" id="PTHR43525:SF2">
    <property type="entry name" value="CYSTATHIONINE BETA-LYASE-RELATED"/>
    <property type="match status" value="1"/>
</dbReference>
<dbReference type="PANTHER" id="PTHR43525">
    <property type="entry name" value="PROTEIN MALY"/>
    <property type="match status" value="1"/>
</dbReference>
<reference evidence="7 8" key="1">
    <citation type="submission" date="2018-07" db="EMBL/GenBank/DDBJ databases">
        <title>Desertimonas flava gen. nov. sp. nov.</title>
        <authorList>
            <person name="Liu S."/>
        </authorList>
    </citation>
    <scope>NUCLEOTIDE SEQUENCE [LARGE SCALE GENOMIC DNA]</scope>
    <source>
        <strain evidence="7 8">16Sb5-5</strain>
    </source>
</reference>
<dbReference type="InterPro" id="IPR051798">
    <property type="entry name" value="Class-II_PLP-Dep_Aminotrans"/>
</dbReference>
<dbReference type="GO" id="GO:0047804">
    <property type="term" value="F:cysteine-S-conjugate beta-lyase activity"/>
    <property type="evidence" value="ECO:0007669"/>
    <property type="project" value="UniProtKB-EC"/>
</dbReference>
<keyword evidence="7" id="KW-0032">Aminotransferase</keyword>
<keyword evidence="8" id="KW-1185">Reference proteome</keyword>
<dbReference type="InterPro" id="IPR004839">
    <property type="entry name" value="Aminotransferase_I/II_large"/>
</dbReference>
<evidence type="ECO:0000256" key="5">
    <source>
        <dbReference type="ARBA" id="ARBA00037974"/>
    </source>
</evidence>
<dbReference type="EC" id="4.4.1.13" evidence="2"/>
<feature type="domain" description="Aminotransferase class I/classII large" evidence="6">
    <location>
        <begin position="51"/>
        <end position="395"/>
    </location>
</feature>
<evidence type="ECO:0000313" key="8">
    <source>
        <dbReference type="Proteomes" id="UP000252770"/>
    </source>
</evidence>
<dbReference type="Proteomes" id="UP000252770">
    <property type="component" value="Unassembled WGS sequence"/>
</dbReference>
<dbReference type="AlphaFoldDB" id="A0A367Z212"/>
<dbReference type="Gene3D" id="3.40.640.10">
    <property type="entry name" value="Type I PLP-dependent aspartate aminotransferase-like (Major domain)"/>
    <property type="match status" value="1"/>
</dbReference>
<sequence>MPVIVACPTDGSPGSGLGPAPIVGRVEPILSLDLTTLHRRTSMKWRRYPEDVLPLWVAEMDTPLAPAVREELLRVVTEGDTGYPEGNAYAEAFAVFAAEEWGWTFDPARQAVLSPDVMQGIAMLLAQAVRPGERVVINSPVYAPFWAVVRNAGAELVDVPLTEEGRLDLDAHEAAYAQGVAVHLLSSPHNPTGVVHTREELTRLAELARRHDVLLLADEIHSPLVGPGERFVPLLDVPGGEHAISLVSASKAWNLAGLKGALIIAGPEQLEQLRALSYESTRGAASHVALRAHTAALTGARDWLVQLRTELQANRELLDRLLADHLPAVRHRLSRGTYLAWLDCRELGLANPARHFLDEARVALNDGAAFGPRTAGFARINLATSPAIITEAVTRMGRSVSGPR</sequence>
<gene>
    <name evidence="7" type="ORF">DT076_02325</name>
</gene>
<name>A0A367Z212_9ACTN</name>
<keyword evidence="4" id="KW-0456">Lyase</keyword>
<evidence type="ECO:0000256" key="1">
    <source>
        <dbReference type="ARBA" id="ARBA00001933"/>
    </source>
</evidence>
<dbReference type="GO" id="GO:0008483">
    <property type="term" value="F:transaminase activity"/>
    <property type="evidence" value="ECO:0007669"/>
    <property type="project" value="UniProtKB-KW"/>
</dbReference>
<proteinExistence type="inferred from homology"/>
<evidence type="ECO:0000256" key="2">
    <source>
        <dbReference type="ARBA" id="ARBA00012224"/>
    </source>
</evidence>
<dbReference type="Gene3D" id="3.90.1150.10">
    <property type="entry name" value="Aspartate Aminotransferase, domain 1"/>
    <property type="match status" value="1"/>
</dbReference>
<organism evidence="7 8">
    <name type="scientific">Desertihabitans brevis</name>
    <dbReference type="NCBI Taxonomy" id="2268447"/>
    <lineage>
        <taxon>Bacteria</taxon>
        <taxon>Bacillati</taxon>
        <taxon>Actinomycetota</taxon>
        <taxon>Actinomycetes</taxon>
        <taxon>Propionibacteriales</taxon>
        <taxon>Propionibacteriaceae</taxon>
        <taxon>Desertihabitans</taxon>
    </lineage>
</organism>
<dbReference type="GO" id="GO:0030170">
    <property type="term" value="F:pyridoxal phosphate binding"/>
    <property type="evidence" value="ECO:0007669"/>
    <property type="project" value="InterPro"/>
</dbReference>
<evidence type="ECO:0000256" key="4">
    <source>
        <dbReference type="ARBA" id="ARBA00023239"/>
    </source>
</evidence>
<evidence type="ECO:0000313" key="7">
    <source>
        <dbReference type="EMBL" id="RCK71292.1"/>
    </source>
</evidence>
<evidence type="ECO:0000259" key="6">
    <source>
        <dbReference type="Pfam" id="PF00155"/>
    </source>
</evidence>
<dbReference type="EMBL" id="QOUI01000001">
    <property type="protein sequence ID" value="RCK71292.1"/>
    <property type="molecule type" value="Genomic_DNA"/>
</dbReference>
<dbReference type="SUPFAM" id="SSF53383">
    <property type="entry name" value="PLP-dependent transferases"/>
    <property type="match status" value="1"/>
</dbReference>
<evidence type="ECO:0000256" key="3">
    <source>
        <dbReference type="ARBA" id="ARBA00022898"/>
    </source>
</evidence>
<protein>
    <recommendedName>
        <fullName evidence="2">cysteine-S-conjugate beta-lyase</fullName>
        <ecNumber evidence="2">4.4.1.13</ecNumber>
    </recommendedName>
</protein>
<dbReference type="CDD" id="cd00609">
    <property type="entry name" value="AAT_like"/>
    <property type="match status" value="1"/>
</dbReference>
<comment type="cofactor">
    <cofactor evidence="1">
        <name>pyridoxal 5'-phosphate</name>
        <dbReference type="ChEBI" id="CHEBI:597326"/>
    </cofactor>
</comment>
<keyword evidence="3" id="KW-0663">Pyridoxal phosphate</keyword>